<accession>U4KV16</accession>
<proteinExistence type="predicted"/>
<gene>
    <name evidence="1" type="ORF">PCON_03289</name>
</gene>
<name>U4KV16_PYROM</name>
<dbReference type="OrthoDB" id="5592486at2759"/>
<sequence>MRSRIPFPRLRRTRVRHYTTNSEAKANAREDPRLTNLGKELKTEFAVMPEKYNGPKNPVVLCHGLMGFDKIRLAGNLIPGIEYWRGISDCLQAGGVEVVVSTGQKCWQREFERQDWPGKVGIDARYMISKLKPTDFKVLSLTTVATPHHATNLPRIYGVLNRLGLQTGAFSQLTTTYMNNIFNPQIPDDPTVSYFSYGSYCNPALYSVWRLPHAVIQEKEGPNDGLVSVASSMWGTYEGTLVEVNHLGIINWVNRIEYAYGQMIGKKRQFNALAFYCSIVGSYLTCLFLNRRCGSAVTCLRSCSAFSVCCRS</sequence>
<dbReference type="OMA" id="WGDYKGT"/>
<dbReference type="AlphaFoldDB" id="U4KV16"/>
<reference evidence="1 2" key="1">
    <citation type="journal article" date="2013" name="PLoS Genet.">
        <title>The genome and development-dependent transcriptomes of Pyronema confluens: a window into fungal evolution.</title>
        <authorList>
            <person name="Traeger S."/>
            <person name="Altegoer F."/>
            <person name="Freitag M."/>
            <person name="Gabaldon T."/>
            <person name="Kempken F."/>
            <person name="Kumar A."/>
            <person name="Marcet-Houben M."/>
            <person name="Poggeler S."/>
            <person name="Stajich J.E."/>
            <person name="Nowrousian M."/>
        </authorList>
    </citation>
    <scope>NUCLEOTIDE SEQUENCE [LARGE SCALE GENOMIC DNA]</scope>
    <source>
        <strain evidence="2">CBS 100304</strain>
        <tissue evidence="1">Vegetative mycelium</tissue>
    </source>
</reference>
<evidence type="ECO:0000313" key="1">
    <source>
        <dbReference type="EMBL" id="CCX04686.1"/>
    </source>
</evidence>
<dbReference type="EMBL" id="HF935214">
    <property type="protein sequence ID" value="CCX04686.1"/>
    <property type="molecule type" value="Genomic_DNA"/>
</dbReference>
<dbReference type="STRING" id="1076935.U4KV16"/>
<dbReference type="Gene3D" id="3.40.50.1820">
    <property type="entry name" value="alpha/beta hydrolase"/>
    <property type="match status" value="2"/>
</dbReference>
<protein>
    <submittedName>
        <fullName evidence="1">Similar to Lipase 2 acc. no. P54857</fullName>
    </submittedName>
</protein>
<keyword evidence="2" id="KW-1185">Reference proteome</keyword>
<evidence type="ECO:0000313" key="2">
    <source>
        <dbReference type="Proteomes" id="UP000018144"/>
    </source>
</evidence>
<dbReference type="SUPFAM" id="SSF53474">
    <property type="entry name" value="alpha/beta-Hydrolases"/>
    <property type="match status" value="1"/>
</dbReference>
<dbReference type="InterPro" id="IPR029058">
    <property type="entry name" value="AB_hydrolase_fold"/>
</dbReference>
<organism evidence="1 2">
    <name type="scientific">Pyronema omphalodes (strain CBS 100304)</name>
    <name type="common">Pyronema confluens</name>
    <dbReference type="NCBI Taxonomy" id="1076935"/>
    <lineage>
        <taxon>Eukaryota</taxon>
        <taxon>Fungi</taxon>
        <taxon>Dikarya</taxon>
        <taxon>Ascomycota</taxon>
        <taxon>Pezizomycotina</taxon>
        <taxon>Pezizomycetes</taxon>
        <taxon>Pezizales</taxon>
        <taxon>Pyronemataceae</taxon>
        <taxon>Pyronema</taxon>
    </lineage>
</organism>
<dbReference type="eggNOG" id="ENOG502QQNH">
    <property type="taxonomic scope" value="Eukaryota"/>
</dbReference>
<dbReference type="Proteomes" id="UP000018144">
    <property type="component" value="Unassembled WGS sequence"/>
</dbReference>